<dbReference type="Gene3D" id="1.10.630.10">
    <property type="entry name" value="Cytochrome P450"/>
    <property type="match status" value="1"/>
</dbReference>
<name>A0A5N7B0U7_9EURO</name>
<comment type="cofactor">
    <cofactor evidence="1 8">
        <name>heme</name>
        <dbReference type="ChEBI" id="CHEBI:30413"/>
    </cofactor>
</comment>
<keyword evidence="6 8" id="KW-0408">Iron</keyword>
<sequence length="506" mass="57367">MVAPLGVVPYVFLFVAGVYLVRKISRAIQIRRFKQLHGCLPPAREHHKDPVLGLDELRSLIGAFRGDCFLEWMLEKYRQHGNTFSTSLLGDDNICTIEPENVKTILAVKFKQFELGEKRRRTFHPLLGDGIFASDGPQWEHSRTLLRPSFTRTQIAATDLYERHIQRLISRIPRDGSTVDLQELFFMMTLDTATEFLFGESVESLRPGSSAESSSFAYHFNVAQDGIAFSVAVAPFDRLLFKPKLRESVREARAYVGNFVNKAITYRNSFDAEKHAANATNSNPRYVFLEELAKETSNPTDLTDQILNILLAGRDTTASLLSMVFYQLARRPDIWDIIRSEVATLHGKYPSFEELKQLKYLSWVVNETLRLYPVVPSNSRTAVEDTFLPVGGGPDGKSPVFVAKGQRVAYDVYVMHRCPDIFGPDADEFRPERWETIRPGWAFLPFNGGPRICLGQQFALTEASYAIVRIAQSFKEIINRDPEPWQERLALTLASKHGTKVAMVPV</sequence>
<evidence type="ECO:0000256" key="7">
    <source>
        <dbReference type="ARBA" id="ARBA00023033"/>
    </source>
</evidence>
<keyword evidence="10" id="KW-1133">Transmembrane helix</keyword>
<dbReference type="PRINTS" id="PR00385">
    <property type="entry name" value="P450"/>
</dbReference>
<evidence type="ECO:0000256" key="6">
    <source>
        <dbReference type="ARBA" id="ARBA00023004"/>
    </source>
</evidence>
<dbReference type="OrthoDB" id="1470350at2759"/>
<dbReference type="InterPro" id="IPR036396">
    <property type="entry name" value="Cyt_P450_sf"/>
</dbReference>
<dbReference type="GO" id="GO:0020037">
    <property type="term" value="F:heme binding"/>
    <property type="evidence" value="ECO:0007669"/>
    <property type="project" value="InterPro"/>
</dbReference>
<proteinExistence type="inferred from homology"/>
<organism evidence="11 12">
    <name type="scientific">Aspergillus bertholletiae</name>
    <dbReference type="NCBI Taxonomy" id="1226010"/>
    <lineage>
        <taxon>Eukaryota</taxon>
        <taxon>Fungi</taxon>
        <taxon>Dikarya</taxon>
        <taxon>Ascomycota</taxon>
        <taxon>Pezizomycotina</taxon>
        <taxon>Eurotiomycetes</taxon>
        <taxon>Eurotiomycetidae</taxon>
        <taxon>Eurotiales</taxon>
        <taxon>Aspergillaceae</taxon>
        <taxon>Aspergillus</taxon>
        <taxon>Aspergillus subgen. Circumdati</taxon>
    </lineage>
</organism>
<evidence type="ECO:0000313" key="12">
    <source>
        <dbReference type="Proteomes" id="UP000326198"/>
    </source>
</evidence>
<dbReference type="InterPro" id="IPR002402">
    <property type="entry name" value="Cyt_P450_E_grp-II"/>
</dbReference>
<protein>
    <submittedName>
        <fullName evidence="11">Cytochrome P450</fullName>
    </submittedName>
</protein>
<keyword evidence="10" id="KW-0472">Membrane</keyword>
<dbReference type="PROSITE" id="PS00086">
    <property type="entry name" value="CYTOCHROME_P450"/>
    <property type="match status" value="1"/>
</dbReference>
<dbReference type="PANTHER" id="PTHR24287:SF1">
    <property type="entry name" value="P450, PUTATIVE (EUROFUNG)-RELATED"/>
    <property type="match status" value="1"/>
</dbReference>
<evidence type="ECO:0000256" key="2">
    <source>
        <dbReference type="ARBA" id="ARBA00010617"/>
    </source>
</evidence>
<keyword evidence="3 8" id="KW-0349">Heme</keyword>
<dbReference type="SUPFAM" id="SSF48264">
    <property type="entry name" value="Cytochrome P450"/>
    <property type="match status" value="1"/>
</dbReference>
<dbReference type="GO" id="GO:0005506">
    <property type="term" value="F:iron ion binding"/>
    <property type="evidence" value="ECO:0007669"/>
    <property type="project" value="InterPro"/>
</dbReference>
<evidence type="ECO:0000256" key="3">
    <source>
        <dbReference type="ARBA" id="ARBA00022617"/>
    </source>
</evidence>
<dbReference type="EMBL" id="ML736254">
    <property type="protein sequence ID" value="KAE8375732.1"/>
    <property type="molecule type" value="Genomic_DNA"/>
</dbReference>
<dbReference type="PRINTS" id="PR00464">
    <property type="entry name" value="EP450II"/>
</dbReference>
<reference evidence="11 12" key="1">
    <citation type="submission" date="2019-04" db="EMBL/GenBank/DDBJ databases">
        <title>Friends and foes A comparative genomics studyof 23 Aspergillus species from section Flavi.</title>
        <authorList>
            <consortium name="DOE Joint Genome Institute"/>
            <person name="Kjaerbolling I."/>
            <person name="Vesth T."/>
            <person name="Frisvad J.C."/>
            <person name="Nybo J.L."/>
            <person name="Theobald S."/>
            <person name="Kildgaard S."/>
            <person name="Isbrandt T."/>
            <person name="Kuo A."/>
            <person name="Sato A."/>
            <person name="Lyhne E.K."/>
            <person name="Kogle M.E."/>
            <person name="Wiebenga A."/>
            <person name="Kun R.S."/>
            <person name="Lubbers R.J."/>
            <person name="Makela M.R."/>
            <person name="Barry K."/>
            <person name="Chovatia M."/>
            <person name="Clum A."/>
            <person name="Daum C."/>
            <person name="Haridas S."/>
            <person name="He G."/>
            <person name="LaButti K."/>
            <person name="Lipzen A."/>
            <person name="Mondo S."/>
            <person name="Riley R."/>
            <person name="Salamov A."/>
            <person name="Simmons B.A."/>
            <person name="Magnuson J.K."/>
            <person name="Henrissat B."/>
            <person name="Mortensen U.H."/>
            <person name="Larsen T.O."/>
            <person name="Devries R.P."/>
            <person name="Grigoriev I.V."/>
            <person name="Machida M."/>
            <person name="Baker S.E."/>
            <person name="Andersen M.R."/>
        </authorList>
    </citation>
    <scope>NUCLEOTIDE SEQUENCE [LARGE SCALE GENOMIC DNA]</scope>
    <source>
        <strain evidence="11 12">IBT 29228</strain>
    </source>
</reference>
<evidence type="ECO:0000256" key="5">
    <source>
        <dbReference type="ARBA" id="ARBA00023002"/>
    </source>
</evidence>
<keyword evidence="12" id="KW-1185">Reference proteome</keyword>
<comment type="similarity">
    <text evidence="2 9">Belongs to the cytochrome P450 family.</text>
</comment>
<dbReference type="Pfam" id="PF00067">
    <property type="entry name" value="p450"/>
    <property type="match status" value="1"/>
</dbReference>
<feature type="binding site" description="axial binding residue" evidence="8">
    <location>
        <position position="453"/>
    </location>
    <ligand>
        <name>heme</name>
        <dbReference type="ChEBI" id="CHEBI:30413"/>
    </ligand>
    <ligandPart>
        <name>Fe</name>
        <dbReference type="ChEBI" id="CHEBI:18248"/>
    </ligandPart>
</feature>
<dbReference type="CDD" id="cd11063">
    <property type="entry name" value="CYP52"/>
    <property type="match status" value="1"/>
</dbReference>
<dbReference type="AlphaFoldDB" id="A0A5N7B0U7"/>
<keyword evidence="10" id="KW-0812">Transmembrane</keyword>
<keyword evidence="4 8" id="KW-0479">Metal-binding</keyword>
<evidence type="ECO:0000256" key="4">
    <source>
        <dbReference type="ARBA" id="ARBA00022723"/>
    </source>
</evidence>
<dbReference type="PRINTS" id="PR01239">
    <property type="entry name" value="EP450IICYP52"/>
</dbReference>
<dbReference type="InterPro" id="IPR017972">
    <property type="entry name" value="Cyt_P450_CS"/>
</dbReference>
<accession>A0A5N7B0U7</accession>
<evidence type="ECO:0000256" key="10">
    <source>
        <dbReference type="SAM" id="Phobius"/>
    </source>
</evidence>
<keyword evidence="7 9" id="KW-0503">Monooxygenase</keyword>
<evidence type="ECO:0000313" key="11">
    <source>
        <dbReference type="EMBL" id="KAE8375732.1"/>
    </source>
</evidence>
<evidence type="ECO:0000256" key="9">
    <source>
        <dbReference type="RuleBase" id="RU000461"/>
    </source>
</evidence>
<evidence type="ECO:0000256" key="1">
    <source>
        <dbReference type="ARBA" id="ARBA00001971"/>
    </source>
</evidence>
<dbReference type="PANTHER" id="PTHR24287">
    <property type="entry name" value="P450, PUTATIVE (EUROFUNG)-RELATED"/>
    <property type="match status" value="1"/>
</dbReference>
<keyword evidence="5 9" id="KW-0560">Oxidoreductase</keyword>
<dbReference type="GO" id="GO:0016712">
    <property type="term" value="F:oxidoreductase activity, acting on paired donors, with incorporation or reduction of molecular oxygen, reduced flavin or flavoprotein as one donor, and incorporation of one atom of oxygen"/>
    <property type="evidence" value="ECO:0007669"/>
    <property type="project" value="InterPro"/>
</dbReference>
<dbReference type="Proteomes" id="UP000326198">
    <property type="component" value="Unassembled WGS sequence"/>
</dbReference>
<evidence type="ECO:0000256" key="8">
    <source>
        <dbReference type="PIRSR" id="PIRSR602402-1"/>
    </source>
</evidence>
<dbReference type="InterPro" id="IPR001128">
    <property type="entry name" value="Cyt_P450"/>
</dbReference>
<dbReference type="InterPro" id="IPR002974">
    <property type="entry name" value="Cyt_P450_E_CYP52_ascomycetes"/>
</dbReference>
<dbReference type="InterPro" id="IPR047146">
    <property type="entry name" value="Cyt_P450_E_CYP52_fungi"/>
</dbReference>
<gene>
    <name evidence="11" type="ORF">BDV26DRAFT_8239</name>
</gene>
<feature type="transmembrane region" description="Helical" evidence="10">
    <location>
        <begin position="6"/>
        <end position="22"/>
    </location>
</feature>